<dbReference type="PROSITE" id="PS50110">
    <property type="entry name" value="RESPONSE_REGULATORY"/>
    <property type="match status" value="1"/>
</dbReference>
<feature type="domain" description="Response regulatory" evidence="8">
    <location>
        <begin position="3"/>
        <end position="117"/>
    </location>
</feature>
<dbReference type="Pfam" id="PF02954">
    <property type="entry name" value="HTH_8"/>
    <property type="match status" value="1"/>
</dbReference>
<feature type="domain" description="Sigma-54 factor interaction" evidence="7">
    <location>
        <begin position="141"/>
        <end position="370"/>
    </location>
</feature>
<protein>
    <submittedName>
        <fullName evidence="9">Sigma-54 dependent transcriptional regulator</fullName>
    </submittedName>
</protein>
<dbReference type="PRINTS" id="PR01590">
    <property type="entry name" value="HTHFIS"/>
</dbReference>
<keyword evidence="10" id="KW-1185">Reference proteome</keyword>
<dbReference type="SUPFAM" id="SSF52540">
    <property type="entry name" value="P-loop containing nucleoside triphosphate hydrolases"/>
    <property type="match status" value="1"/>
</dbReference>
<dbReference type="PANTHER" id="PTHR32071">
    <property type="entry name" value="TRANSCRIPTIONAL REGULATORY PROTEIN"/>
    <property type="match status" value="1"/>
</dbReference>
<reference evidence="9" key="1">
    <citation type="submission" date="2022-09" db="EMBL/GenBank/DDBJ databases">
        <title>Comparative genomics and taxonomic characterization of three novel marine species of genus Reichenbachiella exhibiting antioxidant and polysaccharide degradation activities.</title>
        <authorList>
            <person name="Muhammad N."/>
            <person name="Lee Y.-J."/>
            <person name="Ko J."/>
            <person name="Kim S.-G."/>
        </authorList>
    </citation>
    <scope>NUCLEOTIDE SEQUENCE</scope>
    <source>
        <strain evidence="9">BKB1-1</strain>
    </source>
</reference>
<dbReference type="Pfam" id="PF00158">
    <property type="entry name" value="Sigma54_activat"/>
    <property type="match status" value="1"/>
</dbReference>
<dbReference type="Gene3D" id="3.40.50.2300">
    <property type="match status" value="1"/>
</dbReference>
<dbReference type="Pfam" id="PF25601">
    <property type="entry name" value="AAA_lid_14"/>
    <property type="match status" value="1"/>
</dbReference>
<evidence type="ECO:0000259" key="7">
    <source>
        <dbReference type="PROSITE" id="PS50045"/>
    </source>
</evidence>
<evidence type="ECO:0000256" key="4">
    <source>
        <dbReference type="ARBA" id="ARBA00023125"/>
    </source>
</evidence>
<keyword evidence="5" id="KW-0804">Transcription</keyword>
<dbReference type="PROSITE" id="PS00676">
    <property type="entry name" value="SIGMA54_INTERACT_2"/>
    <property type="match status" value="1"/>
</dbReference>
<dbReference type="Proteomes" id="UP001065174">
    <property type="component" value="Chromosome"/>
</dbReference>
<evidence type="ECO:0000313" key="9">
    <source>
        <dbReference type="EMBL" id="UXP33363.1"/>
    </source>
</evidence>
<dbReference type="PROSITE" id="PS00688">
    <property type="entry name" value="SIGMA54_INTERACT_3"/>
    <property type="match status" value="1"/>
</dbReference>
<keyword evidence="1" id="KW-0547">Nucleotide-binding</keyword>
<dbReference type="InterPro" id="IPR027417">
    <property type="entry name" value="P-loop_NTPase"/>
</dbReference>
<dbReference type="EMBL" id="CP106679">
    <property type="protein sequence ID" value="UXP33363.1"/>
    <property type="molecule type" value="Genomic_DNA"/>
</dbReference>
<dbReference type="InterPro" id="IPR011006">
    <property type="entry name" value="CheY-like_superfamily"/>
</dbReference>
<proteinExistence type="predicted"/>
<dbReference type="Gene3D" id="1.10.10.60">
    <property type="entry name" value="Homeodomain-like"/>
    <property type="match status" value="1"/>
</dbReference>
<dbReference type="PANTHER" id="PTHR32071:SF81">
    <property type="entry name" value="PROPIONATE CATABOLISM OPERON REGULATORY PROTEIN"/>
    <property type="match status" value="1"/>
</dbReference>
<sequence>MAKILVVDDDPAFNKMLSSFLRRQDHEVEEAFSSKSALAAFKTQAIDLVLTDFKLPDMDGLDLIRIIKEERPDLPVILITNYSDIRTAVTSIQLGAFEFVTKPVNPDELLLTVGQALLEKSSSGETKSKAIKKSDSPPKYVVGKSPASLKLWEHLQLVAPTKMTVLILGESGTGKEYAAKMIHEKSKRSKEPFVALDCGVLSKELAASELFGHVKGAFTGAVQDKKGAFEVANGGTIFLDEIGNLPYAVQVQLLRVIQERKVRRVGSEKEIDVDVRIIAATNENIKETGSQSEFRADLYHRLNEFEIKIPPLRERREDLAEYVNLFLHQACEELDREVEGLDADAMSIVENYPWPGNLRELKNVIKRGVLLSMGSKITSAQLPGELAHESILVPSYSSENGHGVESMIQQPATDLKAMQEQNEKQLILETLERTKYNKSKTAKLLNIDRKTLYNKLTKYQIDV</sequence>
<dbReference type="SMART" id="SM00382">
    <property type="entry name" value="AAA"/>
    <property type="match status" value="1"/>
</dbReference>
<dbReference type="InterPro" id="IPR001789">
    <property type="entry name" value="Sig_transdc_resp-reg_receiver"/>
</dbReference>
<dbReference type="SUPFAM" id="SSF46689">
    <property type="entry name" value="Homeodomain-like"/>
    <property type="match status" value="1"/>
</dbReference>
<feature type="modified residue" description="4-aspartylphosphate" evidence="6">
    <location>
        <position position="52"/>
    </location>
</feature>
<evidence type="ECO:0000256" key="2">
    <source>
        <dbReference type="ARBA" id="ARBA00022840"/>
    </source>
</evidence>
<gene>
    <name evidence="9" type="ORF">N6H18_05280</name>
</gene>
<dbReference type="CDD" id="cd00009">
    <property type="entry name" value="AAA"/>
    <property type="match status" value="1"/>
</dbReference>
<keyword evidence="3" id="KW-0805">Transcription regulation</keyword>
<dbReference type="InterPro" id="IPR025943">
    <property type="entry name" value="Sigma_54_int_dom_ATP-bd_2"/>
</dbReference>
<organism evidence="9 10">
    <name type="scientific">Reichenbachiella agarivorans</name>
    <dbReference type="NCBI Taxonomy" id="2979464"/>
    <lineage>
        <taxon>Bacteria</taxon>
        <taxon>Pseudomonadati</taxon>
        <taxon>Bacteroidota</taxon>
        <taxon>Cytophagia</taxon>
        <taxon>Cytophagales</taxon>
        <taxon>Reichenbachiellaceae</taxon>
        <taxon>Reichenbachiella</taxon>
    </lineage>
</organism>
<dbReference type="InterPro" id="IPR009057">
    <property type="entry name" value="Homeodomain-like_sf"/>
</dbReference>
<dbReference type="Gene3D" id="3.40.50.300">
    <property type="entry name" value="P-loop containing nucleotide triphosphate hydrolases"/>
    <property type="match status" value="1"/>
</dbReference>
<evidence type="ECO:0000313" key="10">
    <source>
        <dbReference type="Proteomes" id="UP001065174"/>
    </source>
</evidence>
<evidence type="ECO:0000256" key="6">
    <source>
        <dbReference type="PROSITE-ProRule" id="PRU00169"/>
    </source>
</evidence>
<dbReference type="PROSITE" id="PS50045">
    <property type="entry name" value="SIGMA54_INTERACT_4"/>
    <property type="match status" value="1"/>
</dbReference>
<keyword evidence="2" id="KW-0067">ATP-binding</keyword>
<evidence type="ECO:0000256" key="5">
    <source>
        <dbReference type="ARBA" id="ARBA00023163"/>
    </source>
</evidence>
<keyword evidence="4" id="KW-0238">DNA-binding</keyword>
<dbReference type="InterPro" id="IPR003593">
    <property type="entry name" value="AAA+_ATPase"/>
</dbReference>
<dbReference type="Pfam" id="PF00072">
    <property type="entry name" value="Response_reg"/>
    <property type="match status" value="1"/>
</dbReference>
<name>A0ABY6CSA4_9BACT</name>
<dbReference type="InterPro" id="IPR002078">
    <property type="entry name" value="Sigma_54_int"/>
</dbReference>
<dbReference type="RefSeq" id="WP_262310792.1">
    <property type="nucleotide sequence ID" value="NZ_CP106679.1"/>
</dbReference>
<keyword evidence="6" id="KW-0597">Phosphoprotein</keyword>
<dbReference type="InterPro" id="IPR002197">
    <property type="entry name" value="HTH_Fis"/>
</dbReference>
<dbReference type="Gene3D" id="1.10.8.60">
    <property type="match status" value="1"/>
</dbReference>
<evidence type="ECO:0000259" key="8">
    <source>
        <dbReference type="PROSITE" id="PS50110"/>
    </source>
</evidence>
<dbReference type="SMART" id="SM00448">
    <property type="entry name" value="REC"/>
    <property type="match status" value="1"/>
</dbReference>
<dbReference type="InterPro" id="IPR058031">
    <property type="entry name" value="AAA_lid_NorR"/>
</dbReference>
<evidence type="ECO:0000256" key="3">
    <source>
        <dbReference type="ARBA" id="ARBA00023015"/>
    </source>
</evidence>
<dbReference type="InterPro" id="IPR025944">
    <property type="entry name" value="Sigma_54_int_dom_CS"/>
</dbReference>
<dbReference type="SUPFAM" id="SSF52172">
    <property type="entry name" value="CheY-like"/>
    <property type="match status" value="1"/>
</dbReference>
<evidence type="ECO:0000256" key="1">
    <source>
        <dbReference type="ARBA" id="ARBA00022741"/>
    </source>
</evidence>
<accession>A0ABY6CSA4</accession>